<dbReference type="PANTHER" id="PTHR47723">
    <property type="entry name" value="OS05G0353850 PROTEIN"/>
    <property type="match status" value="1"/>
</dbReference>
<dbReference type="InterPro" id="IPR002156">
    <property type="entry name" value="RNaseH_domain"/>
</dbReference>
<name>A0ABD3DKH5_9LAMI</name>
<dbReference type="InterPro" id="IPR036397">
    <property type="entry name" value="RNaseH_sf"/>
</dbReference>
<dbReference type="AlphaFoldDB" id="A0ABD3DKH5"/>
<dbReference type="InterPro" id="IPR012337">
    <property type="entry name" value="RNaseH-like_sf"/>
</dbReference>
<evidence type="ECO:0000256" key="1">
    <source>
        <dbReference type="SAM" id="Phobius"/>
    </source>
</evidence>
<proteinExistence type="predicted"/>
<keyword evidence="4" id="KW-1185">Reference proteome</keyword>
<dbReference type="PANTHER" id="PTHR47723:SF19">
    <property type="entry name" value="POLYNUCLEOTIDYL TRANSFERASE, RIBONUCLEASE H-LIKE SUPERFAMILY PROTEIN"/>
    <property type="match status" value="1"/>
</dbReference>
<evidence type="ECO:0000259" key="2">
    <source>
        <dbReference type="Pfam" id="PF13456"/>
    </source>
</evidence>
<gene>
    <name evidence="3" type="ORF">CASFOL_016379</name>
</gene>
<dbReference type="Gene3D" id="3.30.420.10">
    <property type="entry name" value="Ribonuclease H-like superfamily/Ribonuclease H"/>
    <property type="match status" value="1"/>
</dbReference>
<keyword evidence="1" id="KW-0472">Membrane</keyword>
<feature type="transmembrane region" description="Helical" evidence="1">
    <location>
        <begin position="21"/>
        <end position="39"/>
    </location>
</feature>
<dbReference type="SUPFAM" id="SSF53098">
    <property type="entry name" value="Ribonuclease H-like"/>
    <property type="match status" value="1"/>
</dbReference>
<dbReference type="CDD" id="cd06222">
    <property type="entry name" value="RNase_H_like"/>
    <property type="match status" value="1"/>
</dbReference>
<organism evidence="3 4">
    <name type="scientific">Castilleja foliolosa</name>
    <dbReference type="NCBI Taxonomy" id="1961234"/>
    <lineage>
        <taxon>Eukaryota</taxon>
        <taxon>Viridiplantae</taxon>
        <taxon>Streptophyta</taxon>
        <taxon>Embryophyta</taxon>
        <taxon>Tracheophyta</taxon>
        <taxon>Spermatophyta</taxon>
        <taxon>Magnoliopsida</taxon>
        <taxon>eudicotyledons</taxon>
        <taxon>Gunneridae</taxon>
        <taxon>Pentapetalae</taxon>
        <taxon>asterids</taxon>
        <taxon>lamiids</taxon>
        <taxon>Lamiales</taxon>
        <taxon>Orobanchaceae</taxon>
        <taxon>Pedicularideae</taxon>
        <taxon>Castillejinae</taxon>
        <taxon>Castilleja</taxon>
    </lineage>
</organism>
<protein>
    <recommendedName>
        <fullName evidence="2">RNase H type-1 domain-containing protein</fullName>
    </recommendedName>
</protein>
<dbReference type="InterPro" id="IPR044730">
    <property type="entry name" value="RNase_H-like_dom_plant"/>
</dbReference>
<dbReference type="EMBL" id="JAVIJP010000017">
    <property type="protein sequence ID" value="KAL3641411.1"/>
    <property type="molecule type" value="Genomic_DNA"/>
</dbReference>
<evidence type="ECO:0000313" key="4">
    <source>
        <dbReference type="Proteomes" id="UP001632038"/>
    </source>
</evidence>
<feature type="domain" description="RNase H type-1" evidence="2">
    <location>
        <begin position="116"/>
        <end position="227"/>
    </location>
</feature>
<accession>A0ABD3DKH5</accession>
<dbReference type="InterPro" id="IPR053151">
    <property type="entry name" value="RNase_H-like"/>
</dbReference>
<keyword evidence="1" id="KW-1133">Transmembrane helix</keyword>
<dbReference type="Pfam" id="PF13456">
    <property type="entry name" value="RVT_3"/>
    <property type="match status" value="1"/>
</dbReference>
<keyword evidence="1" id="KW-0812">Transmembrane</keyword>
<comment type="caution">
    <text evidence="3">The sequence shown here is derived from an EMBL/GenBank/DDBJ whole genome shotgun (WGS) entry which is preliminary data.</text>
</comment>
<evidence type="ECO:0000313" key="3">
    <source>
        <dbReference type="EMBL" id="KAL3641411.1"/>
    </source>
</evidence>
<dbReference type="Proteomes" id="UP001632038">
    <property type="component" value="Unassembled WGS sequence"/>
</dbReference>
<reference evidence="4" key="1">
    <citation type="journal article" date="2024" name="IScience">
        <title>Strigolactones Initiate the Formation of Haustorium-like Structures in Castilleja.</title>
        <authorList>
            <person name="Buerger M."/>
            <person name="Peterson D."/>
            <person name="Chory J."/>
        </authorList>
    </citation>
    <scope>NUCLEOTIDE SEQUENCE [LARGE SCALE GENOMIC DNA]</scope>
</reference>
<sequence>MRFESCYNILKTWMHGHSINSQGGVTILAIWAYIIWGIWKTRCNARYEDKAIHAGTLIRQVIENVQQINFNIKPSKSNTKWEKIYLEKLNIPEKQIRPRGRWISWEKPPAGRFKVNVDAAWKKNEASGGGVIRGDTGEFIAAFCCTFKCGNVDEAEVLAIVKGVELCQQLQIQNYVIETDSRHAMSLINNHGNVFTARYAARKYALHKIEIVHVYREQNTVADLLSRNRTNKIYNALGVLPSEIQKEMAMNRLGVPRFRKSEDKFEGNPLRSEG</sequence>